<evidence type="ECO:0000256" key="7">
    <source>
        <dbReference type="ARBA" id="ARBA00022840"/>
    </source>
</evidence>
<dbReference type="AlphaFoldDB" id="A0A3S8ZWZ0"/>
<dbReference type="NCBIfam" id="TIGR01313">
    <property type="entry name" value="therm_gnt_kin"/>
    <property type="match status" value="1"/>
</dbReference>
<dbReference type="RefSeq" id="WP_125976097.1">
    <property type="nucleotide sequence ID" value="NZ_CP034433.1"/>
</dbReference>
<evidence type="ECO:0000256" key="10">
    <source>
        <dbReference type="RuleBase" id="RU363066"/>
    </source>
</evidence>
<dbReference type="GO" id="GO:0046316">
    <property type="term" value="F:gluconokinase activity"/>
    <property type="evidence" value="ECO:0007669"/>
    <property type="project" value="UniProtKB-EC"/>
</dbReference>
<proteinExistence type="inferred from homology"/>
<dbReference type="InterPro" id="IPR006001">
    <property type="entry name" value="Therm_gnt_kin"/>
</dbReference>
<dbReference type="InterPro" id="IPR031322">
    <property type="entry name" value="Shikimate/glucono_kinase"/>
</dbReference>
<dbReference type="OrthoDB" id="9795716at2"/>
<protein>
    <recommendedName>
        <fullName evidence="3 10">Gluconokinase</fullName>
        <ecNumber evidence="3 10">2.7.1.12</ecNumber>
    </recommendedName>
</protein>
<dbReference type="PANTHER" id="PTHR43442">
    <property type="entry name" value="GLUCONOKINASE-RELATED"/>
    <property type="match status" value="1"/>
</dbReference>
<evidence type="ECO:0000256" key="1">
    <source>
        <dbReference type="ARBA" id="ARBA00004761"/>
    </source>
</evidence>
<reference evidence="11 12" key="1">
    <citation type="submission" date="2018-12" db="EMBL/GenBank/DDBJ databases">
        <title>Complete genome sequence of Iodobacter sp. H11R3.</title>
        <authorList>
            <person name="Bae J.-W."/>
        </authorList>
    </citation>
    <scope>NUCLEOTIDE SEQUENCE [LARGE SCALE GENOMIC DNA]</scope>
    <source>
        <strain evidence="11 12">H11R3</strain>
    </source>
</reference>
<evidence type="ECO:0000256" key="6">
    <source>
        <dbReference type="ARBA" id="ARBA00022777"/>
    </source>
</evidence>
<keyword evidence="6 10" id="KW-0418">Kinase</keyword>
<dbReference type="Gene3D" id="3.40.50.300">
    <property type="entry name" value="P-loop containing nucleotide triphosphate hydrolases"/>
    <property type="match status" value="1"/>
</dbReference>
<dbReference type="CDD" id="cd02021">
    <property type="entry name" value="GntK"/>
    <property type="match status" value="1"/>
</dbReference>
<dbReference type="Proteomes" id="UP000282438">
    <property type="component" value="Chromosome"/>
</dbReference>
<evidence type="ECO:0000256" key="9">
    <source>
        <dbReference type="ARBA" id="ARBA00048090"/>
    </source>
</evidence>
<comment type="catalytic activity">
    <reaction evidence="9 10">
        <text>D-gluconate + ATP = 6-phospho-D-gluconate + ADP + H(+)</text>
        <dbReference type="Rhea" id="RHEA:19433"/>
        <dbReference type="ChEBI" id="CHEBI:15378"/>
        <dbReference type="ChEBI" id="CHEBI:18391"/>
        <dbReference type="ChEBI" id="CHEBI:30616"/>
        <dbReference type="ChEBI" id="CHEBI:58759"/>
        <dbReference type="ChEBI" id="CHEBI:456216"/>
        <dbReference type="EC" id="2.7.1.12"/>
    </reaction>
</comment>
<evidence type="ECO:0000256" key="4">
    <source>
        <dbReference type="ARBA" id="ARBA00022679"/>
    </source>
</evidence>
<keyword evidence="5 10" id="KW-0547">Nucleotide-binding</keyword>
<keyword evidence="8" id="KW-0311">Gluconate utilization</keyword>
<dbReference type="InterPro" id="IPR027417">
    <property type="entry name" value="P-loop_NTPase"/>
</dbReference>
<evidence type="ECO:0000256" key="5">
    <source>
        <dbReference type="ARBA" id="ARBA00022741"/>
    </source>
</evidence>
<dbReference type="GO" id="GO:0005737">
    <property type="term" value="C:cytoplasm"/>
    <property type="evidence" value="ECO:0007669"/>
    <property type="project" value="TreeGrafter"/>
</dbReference>
<dbReference type="EC" id="2.7.1.12" evidence="3 10"/>
<dbReference type="PANTHER" id="PTHR43442:SF1">
    <property type="entry name" value="THERMORESISTANT GLUCONOKINASE"/>
    <property type="match status" value="1"/>
</dbReference>
<name>A0A3S8ZWZ0_9NEIS</name>
<gene>
    <name evidence="11" type="ORF">EJO50_16780</name>
</gene>
<evidence type="ECO:0000313" key="11">
    <source>
        <dbReference type="EMBL" id="AZN37978.1"/>
    </source>
</evidence>
<keyword evidence="7 10" id="KW-0067">ATP-binding</keyword>
<dbReference type="GO" id="GO:0005524">
    <property type="term" value="F:ATP binding"/>
    <property type="evidence" value="ECO:0007669"/>
    <property type="project" value="UniProtKB-KW"/>
</dbReference>
<evidence type="ECO:0000256" key="3">
    <source>
        <dbReference type="ARBA" id="ARBA00012054"/>
    </source>
</evidence>
<sequence length="180" mass="19566">MSQVDQAIPHQVFVVMGVSGSGKSAVGSAVSRVLDCGFLDGDFLHPRANIDKMASGQPLNDDDRAPWLGALSTAAYAMQRTQKVSVIVCSSLKKAYRDILRNGNPNLSFIYLGGTFELIESRLKARQGHFQKPKMLVSQFATLEVPGSDEPDVVHIDIDQSLEEVVAAAVQHIRTKTAQE</sequence>
<dbReference type="EMBL" id="CP034433">
    <property type="protein sequence ID" value="AZN37978.1"/>
    <property type="molecule type" value="Genomic_DNA"/>
</dbReference>
<keyword evidence="4 10" id="KW-0808">Transferase</keyword>
<accession>A0A3S8ZWZ0</accession>
<evidence type="ECO:0000256" key="2">
    <source>
        <dbReference type="ARBA" id="ARBA00008420"/>
    </source>
</evidence>
<keyword evidence="12" id="KW-1185">Reference proteome</keyword>
<dbReference type="SUPFAM" id="SSF52540">
    <property type="entry name" value="P-loop containing nucleoside triphosphate hydrolases"/>
    <property type="match status" value="1"/>
</dbReference>
<comment type="pathway">
    <text evidence="1">Carbohydrate acid metabolism.</text>
</comment>
<comment type="similarity">
    <text evidence="2 10">Belongs to the gluconokinase GntK/GntV family.</text>
</comment>
<dbReference type="GO" id="GO:0019521">
    <property type="term" value="P:D-gluconate metabolic process"/>
    <property type="evidence" value="ECO:0007669"/>
    <property type="project" value="UniProtKB-KW"/>
</dbReference>
<organism evidence="11 12">
    <name type="scientific">Iodobacter ciconiae</name>
    <dbReference type="NCBI Taxonomy" id="2496266"/>
    <lineage>
        <taxon>Bacteria</taxon>
        <taxon>Pseudomonadati</taxon>
        <taxon>Pseudomonadota</taxon>
        <taxon>Betaproteobacteria</taxon>
        <taxon>Neisseriales</taxon>
        <taxon>Chitinibacteraceae</taxon>
        <taxon>Iodobacter</taxon>
    </lineage>
</organism>
<evidence type="ECO:0000313" key="12">
    <source>
        <dbReference type="Proteomes" id="UP000282438"/>
    </source>
</evidence>
<dbReference type="KEGG" id="iod:EJO50_16780"/>
<dbReference type="FunFam" id="3.40.50.300:FF:000522">
    <property type="entry name" value="Gluconokinase"/>
    <property type="match status" value="1"/>
</dbReference>
<evidence type="ECO:0000256" key="8">
    <source>
        <dbReference type="ARBA" id="ARBA00023064"/>
    </source>
</evidence>
<dbReference type="NCBIfam" id="NF008583">
    <property type="entry name" value="PRK11545.1"/>
    <property type="match status" value="1"/>
</dbReference>
<dbReference type="Pfam" id="PF01202">
    <property type="entry name" value="SKI"/>
    <property type="match status" value="1"/>
</dbReference>